<feature type="compositionally biased region" description="Basic and acidic residues" evidence="2">
    <location>
        <begin position="368"/>
        <end position="381"/>
    </location>
</feature>
<feature type="compositionally biased region" description="Acidic residues" evidence="2">
    <location>
        <begin position="346"/>
        <end position="367"/>
    </location>
</feature>
<dbReference type="OrthoDB" id="5298707at2"/>
<feature type="region of interest" description="Disordered" evidence="2">
    <location>
        <begin position="576"/>
        <end position="647"/>
    </location>
</feature>
<dbReference type="NCBIfam" id="TIGR03505">
    <property type="entry name" value="FimV_core"/>
    <property type="match status" value="1"/>
</dbReference>
<gene>
    <name evidence="4" type="ORF">CWE15_01010</name>
</gene>
<feature type="compositionally biased region" description="Acidic residues" evidence="2">
    <location>
        <begin position="478"/>
        <end position="490"/>
    </location>
</feature>
<dbReference type="InterPro" id="IPR038440">
    <property type="entry name" value="FimV_C_sf"/>
</dbReference>
<feature type="region of interest" description="Disordered" evidence="2">
    <location>
        <begin position="343"/>
        <end position="393"/>
    </location>
</feature>
<keyword evidence="3" id="KW-0812">Transmembrane</keyword>
<dbReference type="CDD" id="cd00118">
    <property type="entry name" value="LysM"/>
    <property type="match status" value="1"/>
</dbReference>
<dbReference type="InterPro" id="IPR020011">
    <property type="entry name" value="FimV_C"/>
</dbReference>
<dbReference type="EMBL" id="PIPQ01000001">
    <property type="protein sequence ID" value="RUO43810.1"/>
    <property type="molecule type" value="Genomic_DNA"/>
</dbReference>
<feature type="transmembrane region" description="Helical" evidence="3">
    <location>
        <begin position="280"/>
        <end position="301"/>
    </location>
</feature>
<evidence type="ECO:0000256" key="2">
    <source>
        <dbReference type="SAM" id="MobiDB-lite"/>
    </source>
</evidence>
<dbReference type="InterPro" id="IPR018392">
    <property type="entry name" value="LysM"/>
</dbReference>
<dbReference type="Proteomes" id="UP000286976">
    <property type="component" value="Unassembled WGS sequence"/>
</dbReference>
<evidence type="ECO:0000313" key="4">
    <source>
        <dbReference type="EMBL" id="RUO43810.1"/>
    </source>
</evidence>
<dbReference type="RefSeq" id="WP_126756198.1">
    <property type="nucleotide sequence ID" value="NZ_PIPQ01000001.1"/>
</dbReference>
<evidence type="ECO:0000256" key="3">
    <source>
        <dbReference type="SAM" id="Phobius"/>
    </source>
</evidence>
<keyword evidence="3" id="KW-0472">Membrane</keyword>
<feature type="coiled-coil region" evidence="1">
    <location>
        <begin position="148"/>
        <end position="260"/>
    </location>
</feature>
<dbReference type="InterPro" id="IPR020012">
    <property type="entry name" value="LysM_FimV"/>
</dbReference>
<evidence type="ECO:0000256" key="1">
    <source>
        <dbReference type="SAM" id="Coils"/>
    </source>
</evidence>
<name>A0A432X910_9GAMM</name>
<sequence length="696" mass="77414">MTQFAQGSLTFFRLPRRWLRTALSLTVGVGLCAVLLQPLPAMAQEADRVVIRGPQGSESAQVRRGTEQYGPIKATDTLWSIANRHRPHSSVTVPQMMAAIVQANPDAFPNGNANEMLTGFYLRIPSLEEIQQLNPAAAQVQVEQAELIARQQRILEQEEALVQQRREEQQRLVEEARAQAEAAVQSVQSSQEQSFNELQQALLRSIESTEALYQDNMELKERLKLLEDALQAMQNDVVTAAEYEAEISQIKQEQEALKQAQSGQNTASNSMLDDLLEQPGMLIALASVPALLMILLTTWLLRRRQVDMATHELLAEEPAERENEPELTDEEARDVLERELMGGVTVDEDAGIEDPFADFADDEEEGTDLDRLSDEMLRPTDDGESEAEDSFGINEEASEFDHFTELDEDVQNPTEIDDAPDLVDDEEEMEPLGKESLDQDDLDALFESEQFSAGESEAQEELATDPVDVASEVQAPVEEADTLAEDDIDSLIDSIGEPPAAEDPDTVTEPDVELLPEDNHELDPLDPDVALDQSEQADEQTPAELDVDELLNELGIEEDASATQVDDIDTLLEQTQALERELKTEPDTDLVFDDEAHEDEMPQEEGDEETPENDPFLDIDDILADAENTSEPDDSETEDDSSRAEDQLAAKLDLARAYLEMGDKESALEAIQEALTSTDISIREEAEELKIRIESE</sequence>
<reference evidence="4 5" key="1">
    <citation type="journal article" date="2011" name="Front. Microbiol.">
        <title>Genomic signatures of strain selection and enhancement in Bacillus atrophaeus var. globigii, a historical biowarfare simulant.</title>
        <authorList>
            <person name="Gibbons H.S."/>
            <person name="Broomall S.M."/>
            <person name="McNew L.A."/>
            <person name="Daligault H."/>
            <person name="Chapman C."/>
            <person name="Bruce D."/>
            <person name="Karavis M."/>
            <person name="Krepps M."/>
            <person name="McGregor P.A."/>
            <person name="Hong C."/>
            <person name="Park K.H."/>
            <person name="Akmal A."/>
            <person name="Feldman A."/>
            <person name="Lin J.S."/>
            <person name="Chang W.E."/>
            <person name="Higgs B.W."/>
            <person name="Demirev P."/>
            <person name="Lindquist J."/>
            <person name="Liem A."/>
            <person name="Fochler E."/>
            <person name="Read T.D."/>
            <person name="Tapia R."/>
            <person name="Johnson S."/>
            <person name="Bishop-Lilly K.A."/>
            <person name="Detter C."/>
            <person name="Han C."/>
            <person name="Sozhamannan S."/>
            <person name="Rosenzweig C.N."/>
            <person name="Skowronski E.W."/>
        </authorList>
    </citation>
    <scope>NUCLEOTIDE SEQUENCE [LARGE SCALE GENOMIC DNA]</scope>
    <source>
        <strain evidence="4 5">AIT1</strain>
    </source>
</reference>
<organism evidence="4 5">
    <name type="scientific">Aliidiomarina taiwanensis</name>
    <dbReference type="NCBI Taxonomy" id="946228"/>
    <lineage>
        <taxon>Bacteria</taxon>
        <taxon>Pseudomonadati</taxon>
        <taxon>Pseudomonadota</taxon>
        <taxon>Gammaproteobacteria</taxon>
        <taxon>Alteromonadales</taxon>
        <taxon>Idiomarinaceae</taxon>
        <taxon>Aliidiomarina</taxon>
    </lineage>
</organism>
<protein>
    <submittedName>
        <fullName evidence="4">Uncharacterized protein</fullName>
    </submittedName>
</protein>
<evidence type="ECO:0000313" key="5">
    <source>
        <dbReference type="Proteomes" id="UP000286976"/>
    </source>
</evidence>
<comment type="caution">
    <text evidence="4">The sequence shown here is derived from an EMBL/GenBank/DDBJ whole genome shotgun (WGS) entry which is preliminary data.</text>
</comment>
<proteinExistence type="predicted"/>
<feature type="compositionally biased region" description="Acidic residues" evidence="2">
    <location>
        <begin position="406"/>
        <end position="430"/>
    </location>
</feature>
<keyword evidence="1" id="KW-0175">Coiled coil</keyword>
<feature type="compositionally biased region" description="Acidic residues" evidence="2">
    <location>
        <begin position="587"/>
        <end position="639"/>
    </location>
</feature>
<feature type="region of interest" description="Disordered" evidence="2">
    <location>
        <begin position="405"/>
        <end position="545"/>
    </location>
</feature>
<keyword evidence="3" id="KW-1133">Transmembrane helix</keyword>
<accession>A0A432X910</accession>
<dbReference type="Gene3D" id="1.20.58.2200">
    <property type="match status" value="1"/>
</dbReference>
<dbReference type="NCBIfam" id="TIGR03504">
    <property type="entry name" value="FimV_Cterm"/>
    <property type="match status" value="1"/>
</dbReference>
<feature type="compositionally biased region" description="Acidic residues" evidence="2">
    <location>
        <begin position="500"/>
        <end position="516"/>
    </location>
</feature>
<dbReference type="AlphaFoldDB" id="A0A432X910"/>
<keyword evidence="5" id="KW-1185">Reference proteome</keyword>